<dbReference type="InterPro" id="IPR050884">
    <property type="entry name" value="CNP_phosphodiesterase-III"/>
</dbReference>
<evidence type="ECO:0000259" key="5">
    <source>
        <dbReference type="Pfam" id="PF00149"/>
    </source>
</evidence>
<dbReference type="InterPro" id="IPR026575">
    <property type="entry name" value="GpdQ/CpdA-like"/>
</dbReference>
<evidence type="ECO:0000313" key="7">
    <source>
        <dbReference type="Proteomes" id="UP001424441"/>
    </source>
</evidence>
<dbReference type="Gene3D" id="3.60.21.40">
    <property type="entry name" value="GpdQ, catalytic alpha/beta sandwich domain"/>
    <property type="match status" value="1"/>
</dbReference>
<keyword evidence="1" id="KW-0479">Metal-binding</keyword>
<organism evidence="6 7">
    <name type="scientific">Paenochrobactrum glaciei</name>
    <dbReference type="NCBI Taxonomy" id="486407"/>
    <lineage>
        <taxon>Bacteria</taxon>
        <taxon>Pseudomonadati</taxon>
        <taxon>Pseudomonadota</taxon>
        <taxon>Alphaproteobacteria</taxon>
        <taxon>Hyphomicrobiales</taxon>
        <taxon>Brucellaceae</taxon>
        <taxon>Paenochrobactrum</taxon>
    </lineage>
</organism>
<evidence type="ECO:0000313" key="6">
    <source>
        <dbReference type="EMBL" id="GAA0606299.1"/>
    </source>
</evidence>
<dbReference type="SUPFAM" id="SSF56300">
    <property type="entry name" value="Metallo-dependent phosphatases"/>
    <property type="match status" value="1"/>
</dbReference>
<accession>A0ABN1G8Q7</accession>
<evidence type="ECO:0000256" key="1">
    <source>
        <dbReference type="ARBA" id="ARBA00022723"/>
    </source>
</evidence>
<dbReference type="InterPro" id="IPR004843">
    <property type="entry name" value="Calcineurin-like_PHP"/>
</dbReference>
<keyword evidence="7" id="KW-1185">Reference proteome</keyword>
<dbReference type="InterPro" id="IPR042281">
    <property type="entry name" value="GpdQ_beta-strand"/>
</dbReference>
<evidence type="ECO:0000256" key="4">
    <source>
        <dbReference type="ARBA" id="ARBA00025742"/>
    </source>
</evidence>
<protein>
    <submittedName>
        <fullName evidence="6">Phosphodiesterase</fullName>
    </submittedName>
</protein>
<evidence type="ECO:0000256" key="2">
    <source>
        <dbReference type="ARBA" id="ARBA00022801"/>
    </source>
</evidence>
<reference evidence="6 7" key="1">
    <citation type="journal article" date="2019" name="Int. J. Syst. Evol. Microbiol.">
        <title>The Global Catalogue of Microorganisms (GCM) 10K type strain sequencing project: providing services to taxonomists for standard genome sequencing and annotation.</title>
        <authorList>
            <consortium name="The Broad Institute Genomics Platform"/>
            <consortium name="The Broad Institute Genome Sequencing Center for Infectious Disease"/>
            <person name="Wu L."/>
            <person name="Ma J."/>
        </authorList>
    </citation>
    <scope>NUCLEOTIDE SEQUENCE [LARGE SCALE GENOMIC DNA]</scope>
    <source>
        <strain evidence="6 7">JCM 15115</strain>
    </source>
</reference>
<dbReference type="PANTHER" id="PTHR42988">
    <property type="entry name" value="PHOSPHOHYDROLASE"/>
    <property type="match status" value="1"/>
</dbReference>
<comment type="caution">
    <text evidence="6">The sequence shown here is derived from an EMBL/GenBank/DDBJ whole genome shotgun (WGS) entry which is preliminary data.</text>
</comment>
<keyword evidence="2" id="KW-0378">Hydrolase</keyword>
<dbReference type="PANTHER" id="PTHR42988:SF2">
    <property type="entry name" value="CYCLIC NUCLEOTIDE PHOSPHODIESTERASE CBUA0032-RELATED"/>
    <property type="match status" value="1"/>
</dbReference>
<gene>
    <name evidence="6" type="ORF">GCM10008943_22390</name>
</gene>
<sequence>MTRIIQLSDPHIVPEGTLCYGVVDTGKALQQAVATINRNLPLWGKVDMVIVTGDITDFGTAEEYARFRSIMADLALPVRVVPGNHDLRENMRTAFQDQDWMPESGGINWSAEFSDFGLICLDTLVEGHHHGELQPDALAFLSDTLKNLGSKPVVVGMHHPPFNTGIIPMDINNLRDSAELSKIIESHPAEVRLVCGHVHRSVTRSFGKAIGLIAPGTSHTVTIDQRVENPHTLSLEPGAFMMHEWRDDGIVSHIIAGNYSDERHPFTTPV</sequence>
<feature type="domain" description="Calcineurin-like phosphoesterase" evidence="5">
    <location>
        <begin position="3"/>
        <end position="200"/>
    </location>
</feature>
<proteinExistence type="inferred from homology"/>
<dbReference type="Gene3D" id="3.30.750.180">
    <property type="entry name" value="GpdQ, beta-strand dimerisation domain"/>
    <property type="match status" value="1"/>
</dbReference>
<dbReference type="CDD" id="cd07402">
    <property type="entry name" value="MPP_GpdQ"/>
    <property type="match status" value="1"/>
</dbReference>
<dbReference type="Proteomes" id="UP001424441">
    <property type="component" value="Unassembled WGS sequence"/>
</dbReference>
<dbReference type="Pfam" id="PF00149">
    <property type="entry name" value="Metallophos"/>
    <property type="match status" value="1"/>
</dbReference>
<name>A0ABN1G8Q7_9HYPH</name>
<dbReference type="InterPro" id="IPR029052">
    <property type="entry name" value="Metallo-depent_PP-like"/>
</dbReference>
<dbReference type="RefSeq" id="WP_343805525.1">
    <property type="nucleotide sequence ID" value="NZ_BAAADE010000003.1"/>
</dbReference>
<evidence type="ECO:0000256" key="3">
    <source>
        <dbReference type="ARBA" id="ARBA00023004"/>
    </source>
</evidence>
<dbReference type="EMBL" id="BAAADE010000003">
    <property type="protein sequence ID" value="GAA0606299.1"/>
    <property type="molecule type" value="Genomic_DNA"/>
</dbReference>
<comment type="similarity">
    <text evidence="4">Belongs to the cyclic nucleotide phosphodiesterase class-III family.</text>
</comment>
<keyword evidence="3" id="KW-0408">Iron</keyword>
<dbReference type="InterPro" id="IPR042283">
    <property type="entry name" value="GpdQ_catalytic"/>
</dbReference>